<dbReference type="RefSeq" id="WP_144350775.1">
    <property type="nucleotide sequence ID" value="NZ_CP036259.1"/>
</dbReference>
<dbReference type="KEGG" id="sted:SPTER_26340"/>
<evidence type="ECO:0000313" key="2">
    <source>
        <dbReference type="EMBL" id="QDR81259.1"/>
    </source>
</evidence>
<feature type="transmembrane region" description="Helical" evidence="1">
    <location>
        <begin position="45"/>
        <end position="63"/>
    </location>
</feature>
<gene>
    <name evidence="2" type="ORF">SPTER_26340</name>
</gene>
<organism evidence="2 3">
    <name type="scientific">Sporomusa termitida</name>
    <dbReference type="NCBI Taxonomy" id="2377"/>
    <lineage>
        <taxon>Bacteria</taxon>
        <taxon>Bacillati</taxon>
        <taxon>Bacillota</taxon>
        <taxon>Negativicutes</taxon>
        <taxon>Selenomonadales</taxon>
        <taxon>Sporomusaceae</taxon>
        <taxon>Sporomusa</taxon>
    </lineage>
</organism>
<dbReference type="Proteomes" id="UP000320776">
    <property type="component" value="Chromosome"/>
</dbReference>
<keyword evidence="3" id="KW-1185">Reference proteome</keyword>
<proteinExistence type="predicted"/>
<dbReference type="AlphaFoldDB" id="A0A517DV78"/>
<keyword evidence="1" id="KW-0812">Transmembrane</keyword>
<keyword evidence="1" id="KW-1133">Transmembrane helix</keyword>
<sequence length="76" mass="8608">MKTVSRKARWKVTIATFISKVIIVGCLLLPVTVQAGALAEYEEAYKLYLAAIACMAAYSDRIGDLRWMNWRRKAGR</sequence>
<feature type="transmembrane region" description="Helical" evidence="1">
    <location>
        <begin position="12"/>
        <end position="33"/>
    </location>
</feature>
<protein>
    <submittedName>
        <fullName evidence="2">Uncharacterized protein</fullName>
    </submittedName>
</protein>
<accession>A0A517DV78</accession>
<evidence type="ECO:0000313" key="3">
    <source>
        <dbReference type="Proteomes" id="UP000320776"/>
    </source>
</evidence>
<dbReference type="EMBL" id="CP036259">
    <property type="protein sequence ID" value="QDR81259.1"/>
    <property type="molecule type" value="Genomic_DNA"/>
</dbReference>
<name>A0A517DV78_9FIRM</name>
<keyword evidence="1" id="KW-0472">Membrane</keyword>
<evidence type="ECO:0000256" key="1">
    <source>
        <dbReference type="SAM" id="Phobius"/>
    </source>
</evidence>
<reference evidence="2 3" key="1">
    <citation type="submission" date="2019-02" db="EMBL/GenBank/DDBJ databases">
        <title>Closed genome of Sporomusa termitida DSM 4440.</title>
        <authorList>
            <person name="Poehlein A."/>
            <person name="Daniel R."/>
        </authorList>
    </citation>
    <scope>NUCLEOTIDE SEQUENCE [LARGE SCALE GENOMIC DNA]</scope>
    <source>
        <strain evidence="2 3">DSM 4440</strain>
    </source>
</reference>